<dbReference type="Gramene" id="rna17638">
    <property type="protein sequence ID" value="RHN69200.1"/>
    <property type="gene ID" value="gene17638"/>
</dbReference>
<reference evidence="5" key="6">
    <citation type="journal article" date="2018" name="Nat. Plants">
        <title>Whole-genome landscape of Medicago truncatula symbiotic genes.</title>
        <authorList>
            <person name="Pecrix Y."/>
            <person name="Gamas P."/>
            <person name="Carrere S."/>
        </authorList>
    </citation>
    <scope>NUCLEOTIDE SEQUENCE</scope>
    <source>
        <tissue evidence="5">Leaves</tissue>
    </source>
</reference>
<evidence type="ECO:0000313" key="7">
    <source>
        <dbReference type="Proteomes" id="UP000002051"/>
    </source>
</evidence>
<keyword evidence="1" id="KW-0732">Signal</keyword>
<evidence type="ECO:0000259" key="2">
    <source>
        <dbReference type="Pfam" id="PF07127"/>
    </source>
</evidence>
<evidence type="ECO:0000313" key="6">
    <source>
        <dbReference type="EnsemblPlants" id="AES71984"/>
    </source>
</evidence>
<dbReference type="GO" id="GO:0046872">
    <property type="term" value="F:metal ion binding"/>
    <property type="evidence" value="ECO:0007669"/>
    <property type="project" value="InterPro"/>
</dbReference>
<reference evidence="4" key="2">
    <citation type="submission" date="2012-05" db="EMBL/GenBank/DDBJ databases">
        <authorList>
            <person name="Krishnakumar V."/>
            <person name="Cheung F."/>
            <person name="Xiao Y."/>
            <person name="Chan A."/>
            <person name="Moskal W.A."/>
            <person name="Town C.D."/>
        </authorList>
    </citation>
    <scope>NUCLEOTIDE SEQUENCE</scope>
</reference>
<feature type="signal peptide" evidence="1">
    <location>
        <begin position="1"/>
        <end position="23"/>
    </location>
</feature>
<evidence type="ECO:0000313" key="4">
    <source>
        <dbReference type="EMBL" id="AFK41238.1"/>
    </source>
</evidence>
<dbReference type="InterPro" id="IPR009810">
    <property type="entry name" value="Nodulin_late_dom"/>
</dbReference>
<feature type="chain" id="PRO_5014572810" evidence="1">
    <location>
        <begin position="24"/>
        <end position="75"/>
    </location>
</feature>
<keyword evidence="7" id="KW-1185">Reference proteome</keyword>
<dbReference type="HOGENOM" id="CLU_181053_1_3_1"/>
<evidence type="ECO:0000313" key="5">
    <source>
        <dbReference type="EMBL" id="RHN69200.1"/>
    </source>
</evidence>
<reference evidence="3 7" key="3">
    <citation type="journal article" date="2014" name="BMC Genomics">
        <title>An improved genome release (version Mt4.0) for the model legume Medicago truncatula.</title>
        <authorList>
            <person name="Tang H."/>
            <person name="Krishnakumar V."/>
            <person name="Bidwell S."/>
            <person name="Rosen B."/>
            <person name="Chan A."/>
            <person name="Zhou S."/>
            <person name="Gentzbittel L."/>
            <person name="Childs K.L."/>
            <person name="Yandell M."/>
            <person name="Gundlach H."/>
            <person name="Mayer K.F."/>
            <person name="Schwartz D.C."/>
            <person name="Town C.D."/>
        </authorList>
    </citation>
    <scope>GENOME REANNOTATION</scope>
    <source>
        <strain evidence="6 7">cv. Jemalong A17</strain>
    </source>
</reference>
<reference evidence="8" key="5">
    <citation type="journal article" date="2018" name="Nat. Plants">
        <title>Whole-genome landscape of Medicago truncatula symbiotic genes.</title>
        <authorList>
            <person name="Pecrix Y."/>
            <person name="Staton S.E."/>
            <person name="Sallet E."/>
            <person name="Lelandais-Briere C."/>
            <person name="Moreau S."/>
            <person name="Carrere S."/>
            <person name="Blein T."/>
            <person name="Jardinaud M.F."/>
            <person name="Latrasse D."/>
            <person name="Zouine M."/>
            <person name="Zahm M."/>
            <person name="Kreplak J."/>
            <person name="Mayjonade B."/>
            <person name="Satge C."/>
            <person name="Perez M."/>
            <person name="Cauet S."/>
            <person name="Marande W."/>
            <person name="Chantry-Darmon C."/>
            <person name="Lopez-Roques C."/>
            <person name="Bouchez O."/>
            <person name="Berard A."/>
            <person name="Debelle F."/>
            <person name="Munos S."/>
            <person name="Bendahmane A."/>
            <person name="Berges H."/>
            <person name="Niebel A."/>
            <person name="Buitink J."/>
            <person name="Frugier F."/>
            <person name="Benhamed M."/>
            <person name="Crespi M."/>
            <person name="Gouzy J."/>
            <person name="Gamas P."/>
        </authorList>
    </citation>
    <scope>NUCLEOTIDE SEQUENCE [LARGE SCALE GENOMIC DNA]</scope>
    <source>
        <strain evidence="8">cv. Jemalong A17</strain>
    </source>
</reference>
<evidence type="ECO:0000313" key="8">
    <source>
        <dbReference type="Proteomes" id="UP000265566"/>
    </source>
</evidence>
<dbReference type="EMBL" id="BT141444">
    <property type="protein sequence ID" value="AFK41238.1"/>
    <property type="molecule type" value="mRNA"/>
</dbReference>
<feature type="domain" description="Late nodulin" evidence="2">
    <location>
        <begin position="1"/>
        <end position="55"/>
    </location>
</feature>
<reference evidence="3 7" key="1">
    <citation type="journal article" date="2011" name="Nature">
        <title>The Medicago genome provides insight into the evolution of rhizobial symbioses.</title>
        <authorList>
            <person name="Young N.D."/>
            <person name="Debelle F."/>
            <person name="Oldroyd G.E."/>
            <person name="Geurts R."/>
            <person name="Cannon S.B."/>
            <person name="Udvardi M.K."/>
            <person name="Benedito V.A."/>
            <person name="Mayer K.F."/>
            <person name="Gouzy J."/>
            <person name="Schoof H."/>
            <person name="Van de Peer Y."/>
            <person name="Proost S."/>
            <person name="Cook D.R."/>
            <person name="Meyers B.C."/>
            <person name="Spannagl M."/>
            <person name="Cheung F."/>
            <person name="De Mita S."/>
            <person name="Krishnakumar V."/>
            <person name="Gundlach H."/>
            <person name="Zhou S."/>
            <person name="Mudge J."/>
            <person name="Bharti A.K."/>
            <person name="Murray J.D."/>
            <person name="Naoumkina M.A."/>
            <person name="Rosen B."/>
            <person name="Silverstein K.A."/>
            <person name="Tang H."/>
            <person name="Rombauts S."/>
            <person name="Zhao P.X."/>
            <person name="Zhou P."/>
            <person name="Barbe V."/>
            <person name="Bardou P."/>
            <person name="Bechner M."/>
            <person name="Bellec A."/>
            <person name="Berger A."/>
            <person name="Berges H."/>
            <person name="Bidwell S."/>
            <person name="Bisseling T."/>
            <person name="Choisne N."/>
            <person name="Couloux A."/>
            <person name="Denny R."/>
            <person name="Deshpande S."/>
            <person name="Dai X."/>
            <person name="Doyle J.J."/>
            <person name="Dudez A.M."/>
            <person name="Farmer A.D."/>
            <person name="Fouteau S."/>
            <person name="Franken C."/>
            <person name="Gibelin C."/>
            <person name="Gish J."/>
            <person name="Goldstein S."/>
            <person name="Gonzalez A.J."/>
            <person name="Green P.J."/>
            <person name="Hallab A."/>
            <person name="Hartog M."/>
            <person name="Hua A."/>
            <person name="Humphray S.J."/>
            <person name="Jeong D.H."/>
            <person name="Jing Y."/>
            <person name="Jocker A."/>
            <person name="Kenton S.M."/>
            <person name="Kim D.J."/>
            <person name="Klee K."/>
            <person name="Lai H."/>
            <person name="Lang C."/>
            <person name="Lin S."/>
            <person name="Macmil S.L."/>
            <person name="Magdelenat G."/>
            <person name="Matthews L."/>
            <person name="McCorrison J."/>
            <person name="Monaghan E.L."/>
            <person name="Mun J.H."/>
            <person name="Najar F.Z."/>
            <person name="Nicholson C."/>
            <person name="Noirot C."/>
            <person name="O'Bleness M."/>
            <person name="Paule C.R."/>
            <person name="Poulain J."/>
            <person name="Prion F."/>
            <person name="Qin B."/>
            <person name="Qu C."/>
            <person name="Retzel E.F."/>
            <person name="Riddle C."/>
            <person name="Sallet E."/>
            <person name="Samain S."/>
            <person name="Samson N."/>
            <person name="Sanders I."/>
            <person name="Saurat O."/>
            <person name="Scarpelli C."/>
            <person name="Schiex T."/>
            <person name="Segurens B."/>
            <person name="Severin A.J."/>
            <person name="Sherrier D.J."/>
            <person name="Shi R."/>
            <person name="Sims S."/>
            <person name="Singer S.R."/>
            <person name="Sinharoy S."/>
            <person name="Sterck L."/>
            <person name="Viollet A."/>
            <person name="Wang B.B."/>
            <person name="Wang K."/>
            <person name="Wang M."/>
            <person name="Wang X."/>
            <person name="Warfsmann J."/>
            <person name="Weissenbach J."/>
            <person name="White D.D."/>
            <person name="White J.D."/>
            <person name="Wiley G.B."/>
            <person name="Wincker P."/>
            <person name="Xing Y."/>
            <person name="Yang L."/>
            <person name="Yao Z."/>
            <person name="Ying F."/>
            <person name="Zhai J."/>
            <person name="Zhou L."/>
            <person name="Zuber A."/>
            <person name="Denarie J."/>
            <person name="Dixon R.A."/>
            <person name="May G.D."/>
            <person name="Schwartz D.C."/>
            <person name="Rogers J."/>
            <person name="Quetier F."/>
            <person name="Town C.D."/>
            <person name="Roe B.A."/>
        </authorList>
    </citation>
    <scope>NUCLEOTIDE SEQUENCE [LARGE SCALE GENOMIC DNA]</scope>
    <source>
        <strain evidence="3">A17</strain>
        <strain evidence="6 7">cv. Jemalong A17</strain>
    </source>
</reference>
<dbReference type="EMBL" id="PSQE01000003">
    <property type="protein sequence ID" value="RHN69200.1"/>
    <property type="molecule type" value="Genomic_DNA"/>
</dbReference>
<dbReference type="EMBL" id="CM001219">
    <property type="protein sequence ID" value="AES71984.1"/>
    <property type="molecule type" value="Genomic_DNA"/>
</dbReference>
<evidence type="ECO:0000256" key="1">
    <source>
        <dbReference type="SAM" id="SignalP"/>
    </source>
</evidence>
<dbReference type="EnsemblPlants" id="AES71984">
    <property type="protein sequence ID" value="AES71984"/>
    <property type="gene ID" value="MTR_3g084820"/>
</dbReference>
<proteinExistence type="evidence at transcript level"/>
<dbReference type="PaxDb" id="3880-AES71984"/>
<dbReference type="Proteomes" id="UP000002051">
    <property type="component" value="Chromosome 3"/>
</dbReference>
<dbReference type="Pfam" id="PF07127">
    <property type="entry name" value="Nodulin_late"/>
    <property type="match status" value="1"/>
</dbReference>
<organism evidence="3 7">
    <name type="scientific">Medicago truncatula</name>
    <name type="common">Barrel medic</name>
    <name type="synonym">Medicago tribuloides</name>
    <dbReference type="NCBI Taxonomy" id="3880"/>
    <lineage>
        <taxon>Eukaryota</taxon>
        <taxon>Viridiplantae</taxon>
        <taxon>Streptophyta</taxon>
        <taxon>Embryophyta</taxon>
        <taxon>Tracheophyta</taxon>
        <taxon>Spermatophyta</taxon>
        <taxon>Magnoliopsida</taxon>
        <taxon>eudicotyledons</taxon>
        <taxon>Gunneridae</taxon>
        <taxon>Pentapetalae</taxon>
        <taxon>rosids</taxon>
        <taxon>fabids</taxon>
        <taxon>Fabales</taxon>
        <taxon>Fabaceae</taxon>
        <taxon>Papilionoideae</taxon>
        <taxon>50 kb inversion clade</taxon>
        <taxon>NPAAA clade</taxon>
        <taxon>Hologalegina</taxon>
        <taxon>IRL clade</taxon>
        <taxon>Trifolieae</taxon>
        <taxon>Medicago</taxon>
    </lineage>
</organism>
<accession>G7JBC9</accession>
<gene>
    <name evidence="3" type="ordered locus">MTR_3g084820</name>
    <name evidence="5" type="ORF">MtrunA17_Chr3g0122141</name>
</gene>
<reference evidence="6" key="4">
    <citation type="submission" date="2015-04" db="UniProtKB">
        <authorList>
            <consortium name="EnsemblPlants"/>
        </authorList>
    </citation>
    <scope>IDENTIFICATION</scope>
    <source>
        <strain evidence="6">cv. Jemalong A17</strain>
    </source>
</reference>
<sequence length="75" mass="8443">MAGTLNFVYAMILFISLFLVAGGEEIIIIKCQTAKDCPDIYNLFPLVYKCIDNICVDVRLEPPYDMSISPKSVHK</sequence>
<dbReference type="Proteomes" id="UP000265566">
    <property type="component" value="Chromosome 3"/>
</dbReference>
<protein>
    <submittedName>
        <fullName evidence="3">Nodule Cysteine-Rich (NCR) secreted peptide</fullName>
    </submittedName>
    <submittedName>
        <fullName evidence="5">Putative Late nodulin</fullName>
    </submittedName>
</protein>
<dbReference type="AlphaFoldDB" id="G7JBC9"/>
<evidence type="ECO:0000313" key="3">
    <source>
        <dbReference type="EMBL" id="AES71984.1"/>
    </source>
</evidence>
<name>G7JBC9_MEDTR</name>